<name>A0A444WJ10_9FLAO</name>
<reference evidence="2 3" key="1">
    <citation type="submission" date="2014-12" db="EMBL/GenBank/DDBJ databases">
        <title>Genome sequence of Flavobacterium beibuense RSKm HC5.</title>
        <authorList>
            <person name="Kim J.F."/>
            <person name="Song J.Y."/>
            <person name="Kwak M.-J."/>
            <person name="Lee S.-W."/>
        </authorList>
    </citation>
    <scope>NUCLEOTIDE SEQUENCE [LARGE SCALE GENOMIC DNA]</scope>
    <source>
        <strain evidence="2 3">RSKm HC5</strain>
    </source>
</reference>
<protein>
    <submittedName>
        <fullName evidence="2">Uncharacterized protein</fullName>
    </submittedName>
</protein>
<comment type="caution">
    <text evidence="2">The sequence shown here is derived from an EMBL/GenBank/DDBJ whole genome shotgun (WGS) entry which is preliminary data.</text>
</comment>
<dbReference type="AlphaFoldDB" id="A0A444WJ10"/>
<keyword evidence="1" id="KW-0472">Membrane</keyword>
<feature type="transmembrane region" description="Helical" evidence="1">
    <location>
        <begin position="47"/>
        <end position="66"/>
    </location>
</feature>
<feature type="transmembrane region" description="Helical" evidence="1">
    <location>
        <begin position="78"/>
        <end position="97"/>
    </location>
</feature>
<feature type="transmembrane region" description="Helical" evidence="1">
    <location>
        <begin position="12"/>
        <end position="35"/>
    </location>
</feature>
<evidence type="ECO:0000313" key="2">
    <source>
        <dbReference type="EMBL" id="RYJ45736.1"/>
    </source>
</evidence>
<organism evidence="2 3">
    <name type="scientific">Flavobacterium beibuense</name>
    <dbReference type="NCBI Taxonomy" id="657326"/>
    <lineage>
        <taxon>Bacteria</taxon>
        <taxon>Pseudomonadati</taxon>
        <taxon>Bacteroidota</taxon>
        <taxon>Flavobacteriia</taxon>
        <taxon>Flavobacteriales</taxon>
        <taxon>Flavobacteriaceae</taxon>
        <taxon>Flavobacterium</taxon>
    </lineage>
</organism>
<proteinExistence type="predicted"/>
<evidence type="ECO:0000313" key="3">
    <source>
        <dbReference type="Proteomes" id="UP000289775"/>
    </source>
</evidence>
<dbReference type="Proteomes" id="UP000289775">
    <property type="component" value="Unassembled WGS sequence"/>
</dbReference>
<dbReference type="EMBL" id="JUIW01000001">
    <property type="protein sequence ID" value="RYJ45736.1"/>
    <property type="molecule type" value="Genomic_DNA"/>
</dbReference>
<dbReference type="RefSeq" id="WP_129749501.1">
    <property type="nucleotide sequence ID" value="NZ_JUIW01000001.1"/>
</dbReference>
<keyword evidence="3" id="KW-1185">Reference proteome</keyword>
<gene>
    <name evidence="2" type="ORF">NU09_0328</name>
</gene>
<evidence type="ECO:0000256" key="1">
    <source>
        <dbReference type="SAM" id="Phobius"/>
    </source>
</evidence>
<keyword evidence="1" id="KW-0812">Transmembrane</keyword>
<sequence length="99" mass="11496">MKKLDLKHTTFHILIGIYFLWVAVITVLIGLTAFNQINHINTELNEVFLFWILLNLFMGTAIFTVIRMFRNKTIVNRIVLYTYVFVVGASAGVWYLVKA</sequence>
<keyword evidence="1" id="KW-1133">Transmembrane helix</keyword>
<dbReference type="OrthoDB" id="1362122at2"/>
<accession>A0A444WJ10</accession>